<dbReference type="InterPro" id="IPR032675">
    <property type="entry name" value="LRR_dom_sf"/>
</dbReference>
<dbReference type="Gene3D" id="3.80.10.10">
    <property type="entry name" value="Ribonuclease Inhibitor"/>
    <property type="match status" value="3"/>
</dbReference>
<proteinExistence type="predicted"/>
<feature type="signal peptide" evidence="4">
    <location>
        <begin position="1"/>
        <end position="19"/>
    </location>
</feature>
<dbReference type="PANTHER" id="PTHR24373:SF275">
    <property type="entry name" value="TIR DOMAIN-CONTAINING PROTEIN"/>
    <property type="match status" value="1"/>
</dbReference>
<evidence type="ECO:0000313" key="6">
    <source>
        <dbReference type="Proteomes" id="UP001168821"/>
    </source>
</evidence>
<feature type="chain" id="PRO_5041284294" evidence="4">
    <location>
        <begin position="20"/>
        <end position="454"/>
    </location>
</feature>
<dbReference type="PROSITE" id="PS51450">
    <property type="entry name" value="LRR"/>
    <property type="match status" value="1"/>
</dbReference>
<dbReference type="SMART" id="SM00369">
    <property type="entry name" value="LRR_TYP"/>
    <property type="match status" value="9"/>
</dbReference>
<dbReference type="Pfam" id="PF13855">
    <property type="entry name" value="LRR_8"/>
    <property type="match status" value="2"/>
</dbReference>
<evidence type="ECO:0000256" key="4">
    <source>
        <dbReference type="SAM" id="SignalP"/>
    </source>
</evidence>
<keyword evidence="6" id="KW-1185">Reference proteome</keyword>
<reference evidence="5" key="1">
    <citation type="journal article" date="2023" name="G3 (Bethesda)">
        <title>Whole genome assemblies of Zophobas morio and Tenebrio molitor.</title>
        <authorList>
            <person name="Kaur S."/>
            <person name="Stinson S.A."/>
            <person name="diCenzo G.C."/>
        </authorList>
    </citation>
    <scope>NUCLEOTIDE SEQUENCE</scope>
    <source>
        <strain evidence="5">QUZm001</strain>
    </source>
</reference>
<evidence type="ECO:0000313" key="5">
    <source>
        <dbReference type="EMBL" id="KAJ3656925.1"/>
    </source>
</evidence>
<evidence type="ECO:0000256" key="1">
    <source>
        <dbReference type="ARBA" id="ARBA00022614"/>
    </source>
</evidence>
<name>A0AA38IHY9_9CUCU</name>
<accession>A0AA38IHY9</accession>
<dbReference type="PANTHER" id="PTHR24373">
    <property type="entry name" value="SLIT RELATED LEUCINE-RICH REPEAT NEURONAL PROTEIN"/>
    <property type="match status" value="1"/>
</dbReference>
<dbReference type="Pfam" id="PF13306">
    <property type="entry name" value="LRR_5"/>
    <property type="match status" value="1"/>
</dbReference>
<dbReference type="SUPFAM" id="SSF52058">
    <property type="entry name" value="L domain-like"/>
    <property type="match status" value="1"/>
</dbReference>
<keyword evidence="2 4" id="KW-0732">Signal</keyword>
<dbReference type="InterPro" id="IPR001611">
    <property type="entry name" value="Leu-rich_rpt"/>
</dbReference>
<dbReference type="InterPro" id="IPR026906">
    <property type="entry name" value="LRR_5"/>
</dbReference>
<dbReference type="EMBL" id="JALNTZ010000004">
    <property type="protein sequence ID" value="KAJ3656925.1"/>
    <property type="molecule type" value="Genomic_DNA"/>
</dbReference>
<evidence type="ECO:0000256" key="2">
    <source>
        <dbReference type="ARBA" id="ARBA00022729"/>
    </source>
</evidence>
<gene>
    <name evidence="5" type="ORF">Zmor_015970</name>
</gene>
<sequence>MRSSLVNLLLICIFHFGVSNTSNSEKVSSKNVTVHWYFGNETGETVATSNNFNKIFPEEEQVTVVLPSVQEEFDWDIPFARLLPEWRGLDEIKPGAFDNLPQLESFIVIRNNLTEIKTGTLTNLNISHIDLSSNSIIRLQQGAFKNISADLMELDNNQLTEILNDVFENVTIGNLSLTNNGLHTIAPEALSTIGLTSLWLFENSFEEINPEVFNMQELISLNLGFNSIKLLRPGDLRNLPELSELMLWSNELEEIPEGVFNATKLTYLDLSGNKIVKIASKAFDDMPELGKLDISFNNLTRWDNNWLSGAKSIAYISVGYNQITGIPDEAFKNYPGVKSIGLEGNRIRNISNNAFNKLEHVEVLDLSNNEIDNWNPNFLANVSIGIIDLSDNNLECIDGDLETVFRNSGSIYLENNPWNEECYAHISEFIGEDDEEQYFEDYDMEQVPYHINEI</sequence>
<dbReference type="AlphaFoldDB" id="A0AA38IHY9"/>
<keyword evidence="1" id="KW-0433">Leucine-rich repeat</keyword>
<keyword evidence="3" id="KW-0677">Repeat</keyword>
<organism evidence="5 6">
    <name type="scientific">Zophobas morio</name>
    <dbReference type="NCBI Taxonomy" id="2755281"/>
    <lineage>
        <taxon>Eukaryota</taxon>
        <taxon>Metazoa</taxon>
        <taxon>Ecdysozoa</taxon>
        <taxon>Arthropoda</taxon>
        <taxon>Hexapoda</taxon>
        <taxon>Insecta</taxon>
        <taxon>Pterygota</taxon>
        <taxon>Neoptera</taxon>
        <taxon>Endopterygota</taxon>
        <taxon>Coleoptera</taxon>
        <taxon>Polyphaga</taxon>
        <taxon>Cucujiformia</taxon>
        <taxon>Tenebrionidae</taxon>
        <taxon>Zophobas</taxon>
    </lineage>
</organism>
<comment type="caution">
    <text evidence="5">The sequence shown here is derived from an EMBL/GenBank/DDBJ whole genome shotgun (WGS) entry which is preliminary data.</text>
</comment>
<evidence type="ECO:0000256" key="3">
    <source>
        <dbReference type="ARBA" id="ARBA00022737"/>
    </source>
</evidence>
<dbReference type="InterPro" id="IPR003591">
    <property type="entry name" value="Leu-rich_rpt_typical-subtyp"/>
</dbReference>
<dbReference type="InterPro" id="IPR050328">
    <property type="entry name" value="Dev_Immune_Receptor"/>
</dbReference>
<dbReference type="Proteomes" id="UP001168821">
    <property type="component" value="Unassembled WGS sequence"/>
</dbReference>
<dbReference type="FunFam" id="3.80.10.10:FF:001164">
    <property type="entry name" value="GH01279p"/>
    <property type="match status" value="1"/>
</dbReference>
<protein>
    <submittedName>
        <fullName evidence="5">Uncharacterized protein</fullName>
    </submittedName>
</protein>